<accession>A0A8C1M8L2</accession>
<keyword evidence="2" id="KW-1185">Reference proteome</keyword>
<organism evidence="1 2">
    <name type="scientific">Cyprinus carpio</name>
    <name type="common">Common carp</name>
    <dbReference type="NCBI Taxonomy" id="7962"/>
    <lineage>
        <taxon>Eukaryota</taxon>
        <taxon>Metazoa</taxon>
        <taxon>Chordata</taxon>
        <taxon>Craniata</taxon>
        <taxon>Vertebrata</taxon>
        <taxon>Euteleostomi</taxon>
        <taxon>Actinopterygii</taxon>
        <taxon>Neopterygii</taxon>
        <taxon>Teleostei</taxon>
        <taxon>Ostariophysi</taxon>
        <taxon>Cypriniformes</taxon>
        <taxon>Cyprinidae</taxon>
        <taxon>Cyprininae</taxon>
        <taxon>Cyprinus</taxon>
    </lineage>
</organism>
<evidence type="ECO:0000313" key="1">
    <source>
        <dbReference type="Ensembl" id="ENSCCRP00010072575.1"/>
    </source>
</evidence>
<sequence>MQFMSFSVGVYGCQDIKFFLICCFKDSLPVNLPLSFFILIYAPGLPEILRFLLQAWFCWICLLDLSSTGLWPSKPAHLLVSGDFSLLPLSLLRFSRDDDGVYIKITWRVRVLWGNSH</sequence>
<reference evidence="1" key="1">
    <citation type="submission" date="2025-08" db="UniProtKB">
        <authorList>
            <consortium name="Ensembl"/>
        </authorList>
    </citation>
    <scope>IDENTIFICATION</scope>
</reference>
<protein>
    <submittedName>
        <fullName evidence="1">Uncharacterized protein</fullName>
    </submittedName>
</protein>
<evidence type="ECO:0000313" key="2">
    <source>
        <dbReference type="Proteomes" id="UP000694427"/>
    </source>
</evidence>
<dbReference type="Proteomes" id="UP000694427">
    <property type="component" value="Unplaced"/>
</dbReference>
<reference evidence="1" key="2">
    <citation type="submission" date="2025-09" db="UniProtKB">
        <authorList>
            <consortium name="Ensembl"/>
        </authorList>
    </citation>
    <scope>IDENTIFICATION</scope>
</reference>
<dbReference type="Ensembl" id="ENSCCRT00010080237.1">
    <property type="protein sequence ID" value="ENSCCRP00010072575.1"/>
    <property type="gene ID" value="ENSCCRG00010031506.1"/>
</dbReference>
<dbReference type="AlphaFoldDB" id="A0A8C1M8L2"/>
<proteinExistence type="predicted"/>
<name>A0A8C1M8L2_CYPCA</name>